<evidence type="ECO:0000256" key="5">
    <source>
        <dbReference type="ARBA" id="ARBA00023004"/>
    </source>
</evidence>
<keyword evidence="8" id="KW-1185">Reference proteome</keyword>
<dbReference type="eggNOG" id="COG2124">
    <property type="taxonomic scope" value="Bacteria"/>
</dbReference>
<dbReference type="GO" id="GO:0016705">
    <property type="term" value="F:oxidoreductase activity, acting on paired donors, with incorporation or reduction of molecular oxygen"/>
    <property type="evidence" value="ECO:0007669"/>
    <property type="project" value="InterPro"/>
</dbReference>
<dbReference type="EMBL" id="JPVO01000050">
    <property type="protein sequence ID" value="KGR75604.1"/>
    <property type="molecule type" value="Genomic_DNA"/>
</dbReference>
<evidence type="ECO:0000313" key="8">
    <source>
        <dbReference type="Proteomes" id="UP000030408"/>
    </source>
</evidence>
<dbReference type="InterPro" id="IPR002401">
    <property type="entry name" value="Cyt_P450_E_grp-I"/>
</dbReference>
<comment type="caution">
    <text evidence="7">The sequence shown here is derived from an EMBL/GenBank/DDBJ whole genome shotgun (WGS) entry which is preliminary data.</text>
</comment>
<evidence type="ECO:0000313" key="7">
    <source>
        <dbReference type="EMBL" id="KGR75604.1"/>
    </source>
</evidence>
<proteinExistence type="inferred from homology"/>
<dbReference type="STRING" id="1384057.CD33_10725"/>
<evidence type="ECO:0000256" key="2">
    <source>
        <dbReference type="ARBA" id="ARBA00022617"/>
    </source>
</evidence>
<dbReference type="PANTHER" id="PTHR24302:SF15">
    <property type="entry name" value="FATTY-ACID PEROXYGENASE"/>
    <property type="match status" value="1"/>
</dbReference>
<organism evidence="7 8">
    <name type="scientific">Ureibacillus sinduriensis BLB-1 = JCM 15800</name>
    <dbReference type="NCBI Taxonomy" id="1384057"/>
    <lineage>
        <taxon>Bacteria</taxon>
        <taxon>Bacillati</taxon>
        <taxon>Bacillota</taxon>
        <taxon>Bacilli</taxon>
        <taxon>Bacillales</taxon>
        <taxon>Caryophanaceae</taxon>
        <taxon>Ureibacillus</taxon>
    </lineage>
</organism>
<dbReference type="SUPFAM" id="SSF48264">
    <property type="entry name" value="Cytochrome P450"/>
    <property type="match status" value="1"/>
</dbReference>
<dbReference type="InterPro" id="IPR036396">
    <property type="entry name" value="Cyt_P450_sf"/>
</dbReference>
<keyword evidence="2 6" id="KW-0349">Heme</keyword>
<dbReference type="Pfam" id="PF00067">
    <property type="entry name" value="p450"/>
    <property type="match status" value="1"/>
</dbReference>
<reference evidence="7 8" key="1">
    <citation type="submission" date="2014-02" db="EMBL/GenBank/DDBJ databases">
        <title>Draft genome sequence of Lysinibacillus sinduriensis JCM 15800.</title>
        <authorList>
            <person name="Zhang F."/>
            <person name="Wang G."/>
            <person name="Zhang L."/>
        </authorList>
    </citation>
    <scope>NUCLEOTIDE SEQUENCE [LARGE SCALE GENOMIC DNA]</scope>
    <source>
        <strain evidence="7 8">JCM 15800</strain>
    </source>
</reference>
<dbReference type="RefSeq" id="WP_036200575.1">
    <property type="nucleotide sequence ID" value="NZ_AVCY01000006.1"/>
</dbReference>
<keyword evidence="5 6" id="KW-0408">Iron</keyword>
<comment type="cofactor">
    <cofactor evidence="6">
        <name>heme</name>
        <dbReference type="ChEBI" id="CHEBI:30413"/>
    </cofactor>
</comment>
<evidence type="ECO:0000256" key="4">
    <source>
        <dbReference type="ARBA" id="ARBA00023002"/>
    </source>
</evidence>
<dbReference type="GO" id="GO:0004497">
    <property type="term" value="F:monooxygenase activity"/>
    <property type="evidence" value="ECO:0007669"/>
    <property type="project" value="InterPro"/>
</dbReference>
<feature type="binding site" description="axial binding residue" evidence="6">
    <location>
        <position position="362"/>
    </location>
    <ligand>
        <name>heme</name>
        <dbReference type="ChEBI" id="CHEBI:30413"/>
    </ligand>
    <ligandPart>
        <name>Fe</name>
        <dbReference type="ChEBI" id="CHEBI:18248"/>
    </ligandPart>
</feature>
<dbReference type="GO" id="GO:0020037">
    <property type="term" value="F:heme binding"/>
    <property type="evidence" value="ECO:0007669"/>
    <property type="project" value="InterPro"/>
</dbReference>
<evidence type="ECO:0000256" key="3">
    <source>
        <dbReference type="ARBA" id="ARBA00022723"/>
    </source>
</evidence>
<dbReference type="Proteomes" id="UP000030408">
    <property type="component" value="Unassembled WGS sequence"/>
</dbReference>
<gene>
    <name evidence="7" type="ORF">CD33_10725</name>
</gene>
<sequence length="418" mass="49001">MENQMPREEGIDHSIGLLKEGYHFILNRSEKLRSNVFETRILGKKAICMLGEEAAQIFYDPQKFQRKDAAPNRLVQTLFGKNSVQTLDDEEHRNRKEMLMSVMTEEQLSHLFELIQMQWEQSIDKWSKMDSIVFYEEVKELLCIVAFKWIGYPLHEDDVKKMTKELASMFETAAAIGPAHWVGRTFRNNCEKTIHQLIQDTRDGKIKFPQSTVLHQFSFHKDSQGNLLDVETVAVEIINMLRPIVAISIYINFSLLALLEFPEEKEKLRSYKDYSKMFVQEVRRFYPFFPFIAAKVKTDFTWNGYEFKEGTLTLLDLYGTNHDPVKWEDPQKFNPERFTYWQGSPFSFIPQGGGDYYLGHRCAGEQITVDVMKLSLDYLVNRMEYKVPKQDLSFEIDDIPSIPKSKIILEQIIRSRGH</sequence>
<keyword evidence="4" id="KW-0560">Oxidoreductase</keyword>
<dbReference type="AlphaFoldDB" id="A0A0A3HT41"/>
<dbReference type="CDD" id="cd11067">
    <property type="entry name" value="CYP152"/>
    <property type="match status" value="1"/>
</dbReference>
<dbReference type="OrthoDB" id="9764248at2"/>
<comment type="similarity">
    <text evidence="1">Belongs to the cytochrome P450 family.</text>
</comment>
<name>A0A0A3HT41_9BACL</name>
<dbReference type="Gene3D" id="1.10.630.10">
    <property type="entry name" value="Cytochrome P450"/>
    <property type="match status" value="1"/>
</dbReference>
<accession>A0A0A3HT41</accession>
<evidence type="ECO:0000256" key="1">
    <source>
        <dbReference type="ARBA" id="ARBA00010617"/>
    </source>
</evidence>
<dbReference type="PRINTS" id="PR00463">
    <property type="entry name" value="EP450I"/>
</dbReference>
<dbReference type="InterPro" id="IPR050705">
    <property type="entry name" value="Cytochrome_P450_3A"/>
</dbReference>
<dbReference type="GO" id="GO:0005506">
    <property type="term" value="F:iron ion binding"/>
    <property type="evidence" value="ECO:0007669"/>
    <property type="project" value="InterPro"/>
</dbReference>
<keyword evidence="3 6" id="KW-0479">Metal-binding</keyword>
<protein>
    <submittedName>
        <fullName evidence="7">Cytochrome P450</fullName>
    </submittedName>
</protein>
<evidence type="ECO:0000256" key="6">
    <source>
        <dbReference type="PIRSR" id="PIRSR602401-1"/>
    </source>
</evidence>
<dbReference type="PANTHER" id="PTHR24302">
    <property type="entry name" value="CYTOCHROME P450 FAMILY 3"/>
    <property type="match status" value="1"/>
</dbReference>
<dbReference type="InterPro" id="IPR001128">
    <property type="entry name" value="Cyt_P450"/>
</dbReference>